<dbReference type="EMBL" id="MHIC01000012">
    <property type="protein sequence ID" value="OGY45679.1"/>
    <property type="molecule type" value="Genomic_DNA"/>
</dbReference>
<dbReference type="STRING" id="1797533.A2731_00810"/>
<keyword evidence="1" id="KW-1133">Transmembrane helix</keyword>
<keyword evidence="1" id="KW-0812">Transmembrane</keyword>
<comment type="caution">
    <text evidence="2">The sequence shown here is derived from an EMBL/GenBank/DDBJ whole genome shotgun (WGS) entry which is preliminary data.</text>
</comment>
<evidence type="ECO:0000313" key="3">
    <source>
        <dbReference type="Proteomes" id="UP000176241"/>
    </source>
</evidence>
<dbReference type="AlphaFoldDB" id="A0A1G1Y019"/>
<sequence length="114" mass="13038">MDISSLVYIILYFGAGVGLLVFIFKIGKLPIHPMHQQPGWPWDPPDEHHTYLTLVLMLLVPGFMAQHFGPEVGFVTFVCWPLWLIYLLIAGLTVEVVRFIKRICLRAYTAIRLG</sequence>
<evidence type="ECO:0000313" key="2">
    <source>
        <dbReference type="EMBL" id="OGY45679.1"/>
    </source>
</evidence>
<feature type="transmembrane region" description="Helical" evidence="1">
    <location>
        <begin position="74"/>
        <end position="97"/>
    </location>
</feature>
<name>A0A1G1Y019_9BACT</name>
<keyword evidence="1" id="KW-0472">Membrane</keyword>
<proteinExistence type="predicted"/>
<gene>
    <name evidence="2" type="ORF">A2731_00810</name>
</gene>
<protein>
    <submittedName>
        <fullName evidence="2">Uncharacterized protein</fullName>
    </submittedName>
</protein>
<evidence type="ECO:0000256" key="1">
    <source>
        <dbReference type="SAM" id="Phobius"/>
    </source>
</evidence>
<reference evidence="2 3" key="1">
    <citation type="journal article" date="2016" name="Nat. Commun.">
        <title>Thousands of microbial genomes shed light on interconnected biogeochemical processes in an aquifer system.</title>
        <authorList>
            <person name="Anantharaman K."/>
            <person name="Brown C.T."/>
            <person name="Hug L.A."/>
            <person name="Sharon I."/>
            <person name="Castelle C.J."/>
            <person name="Probst A.J."/>
            <person name="Thomas B.C."/>
            <person name="Singh A."/>
            <person name="Wilkins M.J."/>
            <person name="Karaoz U."/>
            <person name="Brodie E.L."/>
            <person name="Williams K.H."/>
            <person name="Hubbard S.S."/>
            <person name="Banfield J.F."/>
        </authorList>
    </citation>
    <scope>NUCLEOTIDE SEQUENCE [LARGE SCALE GENOMIC DNA]</scope>
</reference>
<feature type="transmembrane region" description="Helical" evidence="1">
    <location>
        <begin position="6"/>
        <end position="27"/>
    </location>
</feature>
<accession>A0A1G1Y019</accession>
<organism evidence="2 3">
    <name type="scientific">Candidatus Buchananbacteria bacterium RIFCSPHIGHO2_01_FULL_39_8</name>
    <dbReference type="NCBI Taxonomy" id="1797533"/>
    <lineage>
        <taxon>Bacteria</taxon>
        <taxon>Candidatus Buchananiibacteriota</taxon>
    </lineage>
</organism>
<dbReference type="Proteomes" id="UP000176241">
    <property type="component" value="Unassembled WGS sequence"/>
</dbReference>